<keyword evidence="3" id="KW-1185">Reference proteome</keyword>
<dbReference type="RefSeq" id="XP_002182767.1">
    <property type="nucleotide sequence ID" value="XM_002182731.1"/>
</dbReference>
<gene>
    <name evidence="2" type="ORF">PHATRDRAFT_48308</name>
</gene>
<dbReference type="eggNOG" id="ENOG502SPGN">
    <property type="taxonomic scope" value="Eukaryota"/>
</dbReference>
<dbReference type="OrthoDB" id="47697at2759"/>
<dbReference type="HOGENOM" id="CLU_373633_0_0_1"/>
<dbReference type="InParanoid" id="B7G6P5"/>
<evidence type="ECO:0000313" key="3">
    <source>
        <dbReference type="Proteomes" id="UP000000759"/>
    </source>
</evidence>
<protein>
    <submittedName>
        <fullName evidence="2">Uncharacterized protein</fullName>
    </submittedName>
</protein>
<dbReference type="PaxDb" id="2850-Phatr48308"/>
<organism evidence="2 3">
    <name type="scientific">Phaeodactylum tricornutum (strain CCAP 1055/1)</name>
    <dbReference type="NCBI Taxonomy" id="556484"/>
    <lineage>
        <taxon>Eukaryota</taxon>
        <taxon>Sar</taxon>
        <taxon>Stramenopiles</taxon>
        <taxon>Ochrophyta</taxon>
        <taxon>Bacillariophyta</taxon>
        <taxon>Bacillariophyceae</taxon>
        <taxon>Bacillariophycidae</taxon>
        <taxon>Naviculales</taxon>
        <taxon>Phaeodactylaceae</taxon>
        <taxon>Phaeodactylum</taxon>
    </lineage>
</organism>
<dbReference type="KEGG" id="pti:PHATRDRAFT_48308"/>
<dbReference type="Proteomes" id="UP000000759">
    <property type="component" value="Chromosome 17"/>
</dbReference>
<evidence type="ECO:0000256" key="1">
    <source>
        <dbReference type="SAM" id="SignalP"/>
    </source>
</evidence>
<name>B7G6P5_PHATC</name>
<proteinExistence type="predicted"/>
<dbReference type="GeneID" id="7203784"/>
<feature type="signal peptide" evidence="1">
    <location>
        <begin position="1"/>
        <end position="22"/>
    </location>
</feature>
<evidence type="ECO:0000313" key="2">
    <source>
        <dbReference type="EMBL" id="EEC45503.1"/>
    </source>
</evidence>
<feature type="chain" id="PRO_5002855879" evidence="1">
    <location>
        <begin position="23"/>
        <end position="744"/>
    </location>
</feature>
<dbReference type="EMBL" id="CM000619">
    <property type="protein sequence ID" value="EEC45503.1"/>
    <property type="molecule type" value="Genomic_DNA"/>
</dbReference>
<dbReference type="AlphaFoldDB" id="B7G6P5"/>
<keyword evidence="1" id="KW-0732">Signal</keyword>
<accession>B7G6P5</accession>
<sequence length="744" mass="81898">MLRLTGVLFIAIGAIEKASVEGFGVVPKPLTNSCRFSHGKIQSVHFAKFKPSVPEYLVNENDEGENSGEDGLRNGAELEQHTSKTSEPLILPEPPVVVAETPHSMKGDLKPSTQFAALAPGTVVHIQVGDVSLARKAWKKRRRSGSPLLVPCSVLNVDRASTIRWNLIYILEKFGRSNASGIRMTLTELSSRHRTHLKSSLSSHAVALGYETPRDMVEALFNKKAQDEYGVKLLEANPEGKNTNENGQHLILQAPLSRFKAQKRANAAPILQFFSQQGSTVDTLQHTGVVRNRQNGVDMEAGDNLYRLQPLSAALRVSQEDVEAGTIHNGSFHAAVVFDYDMHGDGGEPLLTLSLNPARNQVRDRLKISDRKYTPLANPRYILKELTMGDGPMEGKVLRLIKGGALVDCGVGRRVNNAPYETVRVLGYLRYKDATPSSVGQSRISGTVEVYNSNHDGDMDSLDSADDLDDDEWEEILSIDHLDADIDEDQEGDQVDDVTIPEGIFDDAEDDEFTNSEDITHMFHQNEDGSLTYRDPESGETQIIELSSGNDEVEYNDETSQDDEEDQPVVFAKPGARSFGGRMIPEGLWNTTPSRLKKLHVGDRIDLYVKSVSKQSNRLMLTMNADIKGKNAKQVKHETEFNKKLSRLISQIGGLQKVGALSGKEMDGVVRALSKTGDWIYVEPSDDSLPVGVAFAPKALLADIAQGDSVRIQVEGVDEDRVLPSRLSNVYTYAGIAWAETIDL</sequence>
<reference evidence="3" key="2">
    <citation type="submission" date="2008-08" db="EMBL/GenBank/DDBJ databases">
        <authorList>
            <consortium name="Diatom Consortium"/>
            <person name="Grigoriev I."/>
            <person name="Grimwood J."/>
            <person name="Kuo A."/>
            <person name="Otillar R.P."/>
            <person name="Salamov A."/>
            <person name="Detter J.C."/>
            <person name="Lindquist E."/>
            <person name="Shapiro H."/>
            <person name="Lucas S."/>
            <person name="Glavina del Rio T."/>
            <person name="Pitluck S."/>
            <person name="Rokhsar D."/>
            <person name="Bowler C."/>
        </authorList>
    </citation>
    <scope>GENOME REANNOTATION</scope>
    <source>
        <strain evidence="3">CCAP 1055/1</strain>
    </source>
</reference>
<reference evidence="2 3" key="1">
    <citation type="journal article" date="2008" name="Nature">
        <title>The Phaeodactylum genome reveals the evolutionary history of diatom genomes.</title>
        <authorList>
            <person name="Bowler C."/>
            <person name="Allen A.E."/>
            <person name="Badger J.H."/>
            <person name="Grimwood J."/>
            <person name="Jabbari K."/>
            <person name="Kuo A."/>
            <person name="Maheswari U."/>
            <person name="Martens C."/>
            <person name="Maumus F."/>
            <person name="Otillar R.P."/>
            <person name="Rayko E."/>
            <person name="Salamov A."/>
            <person name="Vandepoele K."/>
            <person name="Beszteri B."/>
            <person name="Gruber A."/>
            <person name="Heijde M."/>
            <person name="Katinka M."/>
            <person name="Mock T."/>
            <person name="Valentin K."/>
            <person name="Verret F."/>
            <person name="Berges J.A."/>
            <person name="Brownlee C."/>
            <person name="Cadoret J.P."/>
            <person name="Chiovitti A."/>
            <person name="Choi C.J."/>
            <person name="Coesel S."/>
            <person name="De Martino A."/>
            <person name="Detter J.C."/>
            <person name="Durkin C."/>
            <person name="Falciatore A."/>
            <person name="Fournet J."/>
            <person name="Haruta M."/>
            <person name="Huysman M.J."/>
            <person name="Jenkins B.D."/>
            <person name="Jiroutova K."/>
            <person name="Jorgensen R.E."/>
            <person name="Joubert Y."/>
            <person name="Kaplan A."/>
            <person name="Kroger N."/>
            <person name="Kroth P.G."/>
            <person name="La Roche J."/>
            <person name="Lindquist E."/>
            <person name="Lommer M."/>
            <person name="Martin-Jezequel V."/>
            <person name="Lopez P.J."/>
            <person name="Lucas S."/>
            <person name="Mangogna M."/>
            <person name="McGinnis K."/>
            <person name="Medlin L.K."/>
            <person name="Montsant A."/>
            <person name="Oudot-Le Secq M.P."/>
            <person name="Napoli C."/>
            <person name="Obornik M."/>
            <person name="Parker M.S."/>
            <person name="Petit J.L."/>
            <person name="Porcel B.M."/>
            <person name="Poulsen N."/>
            <person name="Robison M."/>
            <person name="Rychlewski L."/>
            <person name="Rynearson T.A."/>
            <person name="Schmutz J."/>
            <person name="Shapiro H."/>
            <person name="Siaut M."/>
            <person name="Stanley M."/>
            <person name="Sussman M.R."/>
            <person name="Taylor A.R."/>
            <person name="Vardi A."/>
            <person name="von Dassow P."/>
            <person name="Vyverman W."/>
            <person name="Willis A."/>
            <person name="Wyrwicz L.S."/>
            <person name="Rokhsar D.S."/>
            <person name="Weissenbach J."/>
            <person name="Armbrust E.V."/>
            <person name="Green B.R."/>
            <person name="Van de Peer Y."/>
            <person name="Grigoriev I.V."/>
        </authorList>
    </citation>
    <scope>NUCLEOTIDE SEQUENCE [LARGE SCALE GENOMIC DNA]</scope>
    <source>
        <strain evidence="2 3">CCAP 1055/1</strain>
    </source>
</reference>